<feature type="compositionally biased region" description="Polar residues" evidence="9">
    <location>
        <begin position="208"/>
        <end position="225"/>
    </location>
</feature>
<dbReference type="InterPro" id="IPR012762">
    <property type="entry name" value="Ubiq_biosynth_COQ9"/>
</dbReference>
<evidence type="ECO:0000256" key="2">
    <source>
        <dbReference type="ARBA" id="ARBA00004749"/>
    </source>
</evidence>
<keyword evidence="13" id="KW-1185">Reference proteome</keyword>
<dbReference type="GO" id="GO:0005743">
    <property type="term" value="C:mitochondrial inner membrane"/>
    <property type="evidence" value="ECO:0007669"/>
    <property type="project" value="TreeGrafter"/>
</dbReference>
<evidence type="ECO:0000256" key="8">
    <source>
        <dbReference type="RuleBase" id="RU366063"/>
    </source>
</evidence>
<evidence type="ECO:0000313" key="12">
    <source>
        <dbReference type="EMBL" id="CAF3952029.1"/>
    </source>
</evidence>
<feature type="compositionally biased region" description="Low complexity" evidence="9">
    <location>
        <begin position="421"/>
        <end position="439"/>
    </location>
</feature>
<feature type="compositionally biased region" description="Low complexity" evidence="9">
    <location>
        <begin position="391"/>
        <end position="410"/>
    </location>
</feature>
<organism evidence="11 13">
    <name type="scientific">Didymodactylos carnosus</name>
    <dbReference type="NCBI Taxonomy" id="1234261"/>
    <lineage>
        <taxon>Eukaryota</taxon>
        <taxon>Metazoa</taxon>
        <taxon>Spiralia</taxon>
        <taxon>Gnathifera</taxon>
        <taxon>Rotifera</taxon>
        <taxon>Eurotatoria</taxon>
        <taxon>Bdelloidea</taxon>
        <taxon>Philodinida</taxon>
        <taxon>Philodinidae</taxon>
        <taxon>Didymodactylos</taxon>
    </lineage>
</organism>
<comment type="pathway">
    <text evidence="2 8">Cofactor biosynthesis; ubiquinone biosynthesis.</text>
</comment>
<dbReference type="NCBIfam" id="TIGR02396">
    <property type="entry name" value="diverge_rpsU"/>
    <property type="match status" value="1"/>
</dbReference>
<dbReference type="PANTHER" id="PTHR21427:SF19">
    <property type="entry name" value="UBIQUINONE BIOSYNTHESIS PROTEIN COQ9, MITOCHONDRIAL"/>
    <property type="match status" value="1"/>
</dbReference>
<comment type="caution">
    <text evidence="11">The sequence shown here is derived from an EMBL/GenBank/DDBJ whole genome shotgun (WGS) entry which is preliminary data.</text>
</comment>
<feature type="compositionally biased region" description="Pro residues" evidence="9">
    <location>
        <begin position="99"/>
        <end position="114"/>
    </location>
</feature>
<feature type="region of interest" description="Disordered" evidence="9">
    <location>
        <begin position="290"/>
        <end position="333"/>
    </location>
</feature>
<name>A0A814VI57_9BILA</name>
<dbReference type="InterPro" id="IPR013718">
    <property type="entry name" value="COQ9_C"/>
</dbReference>
<dbReference type="Proteomes" id="UP000663829">
    <property type="component" value="Unassembled WGS sequence"/>
</dbReference>
<evidence type="ECO:0000259" key="10">
    <source>
        <dbReference type="Pfam" id="PF08511"/>
    </source>
</evidence>
<evidence type="ECO:0000313" key="11">
    <source>
        <dbReference type="EMBL" id="CAF1187813.1"/>
    </source>
</evidence>
<comment type="subcellular location">
    <subcellularLocation>
        <location evidence="1 8">Mitochondrion</location>
    </subcellularLocation>
</comment>
<reference evidence="11" key="1">
    <citation type="submission" date="2021-02" db="EMBL/GenBank/DDBJ databases">
        <authorList>
            <person name="Nowell W R."/>
        </authorList>
    </citation>
    <scope>NUCLEOTIDE SEQUENCE</scope>
</reference>
<feature type="compositionally biased region" description="Polar residues" evidence="9">
    <location>
        <begin position="447"/>
        <end position="459"/>
    </location>
</feature>
<feature type="region of interest" description="Disordered" evidence="9">
    <location>
        <begin position="28"/>
        <end position="260"/>
    </location>
</feature>
<dbReference type="AlphaFoldDB" id="A0A814VI57"/>
<protein>
    <recommendedName>
        <fullName evidence="8">Ubiquinone biosynthesis protein</fullName>
    </recommendedName>
</protein>
<accession>A0A814VI57</accession>
<evidence type="ECO:0000256" key="1">
    <source>
        <dbReference type="ARBA" id="ARBA00004173"/>
    </source>
</evidence>
<dbReference type="OrthoDB" id="619536at2759"/>
<feature type="compositionally biased region" description="Polar residues" evidence="9">
    <location>
        <begin position="411"/>
        <end position="420"/>
    </location>
</feature>
<evidence type="ECO:0000256" key="6">
    <source>
        <dbReference type="ARBA" id="ARBA00023121"/>
    </source>
</evidence>
<comment type="function">
    <text evidence="8">Membrane-associated protein that warps the membrane surface to access and bind aromatic isoprenes with high specificity, including ubiquinone (CoQ) isoprene intermediates and presents them directly to Coq7, therefore facilitating the Coq7-mediated hydroxylase step. Participates in the biosynthesis of coenzyme Q, also named ubiquinone, an essential lipid-soluble electron transporter for aerobic cellular respiration.</text>
</comment>
<feature type="compositionally biased region" description="Low complexity" evidence="9">
    <location>
        <begin position="290"/>
        <end position="312"/>
    </location>
</feature>
<evidence type="ECO:0000313" key="13">
    <source>
        <dbReference type="Proteomes" id="UP000663829"/>
    </source>
</evidence>
<feature type="compositionally biased region" description="Polar residues" evidence="9">
    <location>
        <begin position="29"/>
        <end position="39"/>
    </location>
</feature>
<dbReference type="Pfam" id="PF08511">
    <property type="entry name" value="COQ9"/>
    <property type="match status" value="1"/>
</dbReference>
<comment type="similarity">
    <text evidence="3 8">Belongs to the COQ9 family.</text>
</comment>
<keyword evidence="6 8" id="KW-0446">Lipid-binding</keyword>
<feature type="compositionally biased region" description="Polar residues" evidence="9">
    <location>
        <begin position="77"/>
        <end position="93"/>
    </location>
</feature>
<feature type="compositionally biased region" description="Low complexity" evidence="9">
    <location>
        <begin position="168"/>
        <end position="177"/>
    </location>
</feature>
<dbReference type="GO" id="GO:0008289">
    <property type="term" value="F:lipid binding"/>
    <property type="evidence" value="ECO:0007669"/>
    <property type="project" value="UniProtKB-UniRule"/>
</dbReference>
<keyword evidence="5" id="KW-0809">Transit peptide</keyword>
<dbReference type="EMBL" id="CAJOBC010008083">
    <property type="protein sequence ID" value="CAF3952029.1"/>
    <property type="molecule type" value="Genomic_DNA"/>
</dbReference>
<feature type="compositionally biased region" description="Polar residues" evidence="9">
    <location>
        <begin position="323"/>
        <end position="333"/>
    </location>
</feature>
<evidence type="ECO:0000256" key="9">
    <source>
        <dbReference type="SAM" id="MobiDB-lite"/>
    </source>
</evidence>
<feature type="compositionally biased region" description="Low complexity" evidence="9">
    <location>
        <begin position="244"/>
        <end position="257"/>
    </location>
</feature>
<dbReference type="UniPathway" id="UPA00232"/>
<dbReference type="Proteomes" id="UP000681722">
    <property type="component" value="Unassembled WGS sequence"/>
</dbReference>
<evidence type="ECO:0000256" key="3">
    <source>
        <dbReference type="ARBA" id="ARBA00010766"/>
    </source>
</evidence>
<dbReference type="GO" id="GO:0006744">
    <property type="term" value="P:ubiquinone biosynthetic process"/>
    <property type="evidence" value="ECO:0007669"/>
    <property type="project" value="UniProtKB-UniRule"/>
</dbReference>
<evidence type="ECO:0000256" key="7">
    <source>
        <dbReference type="ARBA" id="ARBA00023128"/>
    </source>
</evidence>
<feature type="region of interest" description="Disordered" evidence="9">
    <location>
        <begin position="346"/>
        <end position="494"/>
    </location>
</feature>
<dbReference type="EMBL" id="CAJNOQ010008082">
    <property type="protein sequence ID" value="CAF1187813.1"/>
    <property type="molecule type" value="Genomic_DNA"/>
</dbReference>
<gene>
    <name evidence="11" type="ORF">GPM918_LOCUS23043</name>
    <name evidence="12" type="ORF">SRO942_LOCUS23042</name>
</gene>
<feature type="compositionally biased region" description="Low complexity" evidence="9">
    <location>
        <begin position="473"/>
        <end position="488"/>
    </location>
</feature>
<feature type="compositionally biased region" description="Low complexity" evidence="9">
    <location>
        <begin position="355"/>
        <end position="374"/>
    </location>
</feature>
<keyword evidence="7 8" id="KW-0496">Mitochondrion</keyword>
<sequence>MLYSIALGVSRLLCERGPLLLRQKLVNERSCSNTSTSKTNDVRDQQLPETVSFETGRRTSENPVWSIKDQASHKTKLSGSYEHSTTIASDQDQTTTNAPPTPATLTPPPPPPPSFGSIAGQVHVAEGRLKSNSPVWSTTTDDYSGSVRSKEGDNISPSANYVPKRNYSTSSSGSTNTDKSKKKVDVHSDMYPPSTVEKQESVPFKTDPTLSTTSTQDQSPLSETTARAVWSVQRSDTVHTPGASSPTTTFVPSSTDTSSHRSTVYSAVGDVNIADPFKTKNVLPNISSTLSSTSSNTATQPVSTPTTPLSVPSTPPSVPSTPAQDQSPVEGTTERTIWSMQTPDAVHIPGASIPTSTFVPSSSDTSSHRSTVYSPAGDISVSNPFKTKNVSPTAPSTSSTLSASSADPSTQSTTSFSPKISSTDVYSSPSSPTSRFDTSQPIDIHQVEQSTHIPSSMSKTFGGHDTSIPSYRSTPTADSTQSTDSTQSREIPIQREDEIRNEILREALKFVDEKGWSVDAIREGIRSRGHPSTVEGLFSNGYDLVDYVVHDANKKMAKYMKEKKEKGDTNTGRLLVDGLKYRLSLIIPYARTWDQALALGAIPQNAVRGWKNILDLSSEAWHGVGDTSTDANWYTKRLLLAAVYKSAEIYMLQDSSPDKIDTTKYLERRLNDFSSLANAKHSVRLLEKLLYKKASSEYDAILKDCT</sequence>
<keyword evidence="4 8" id="KW-0831">Ubiquinone biosynthesis</keyword>
<feature type="compositionally biased region" description="Polar residues" evidence="9">
    <location>
        <begin position="380"/>
        <end position="390"/>
    </location>
</feature>
<feature type="domain" description="COQ9 C-terminal" evidence="10">
    <location>
        <begin position="609"/>
        <end position="676"/>
    </location>
</feature>
<proteinExistence type="inferred from homology"/>
<evidence type="ECO:0000256" key="5">
    <source>
        <dbReference type="ARBA" id="ARBA00022946"/>
    </source>
</evidence>
<evidence type="ECO:0000256" key="4">
    <source>
        <dbReference type="ARBA" id="ARBA00022688"/>
    </source>
</evidence>
<dbReference type="Gene3D" id="1.10.357.10">
    <property type="entry name" value="Tetracycline Repressor, domain 2"/>
    <property type="match status" value="1"/>
</dbReference>
<dbReference type="PANTHER" id="PTHR21427">
    <property type="entry name" value="UBIQUINONE BIOSYNTHESIS PROTEIN COQ9, MITOCHONDRIAL"/>
    <property type="match status" value="1"/>
</dbReference>
<feature type="compositionally biased region" description="Polar residues" evidence="9">
    <location>
        <begin position="130"/>
        <end position="147"/>
    </location>
</feature>